<organism evidence="1">
    <name type="scientific">marine sediment metagenome</name>
    <dbReference type="NCBI Taxonomy" id="412755"/>
    <lineage>
        <taxon>unclassified sequences</taxon>
        <taxon>metagenomes</taxon>
        <taxon>ecological metagenomes</taxon>
    </lineage>
</organism>
<accession>X0XCI3</accession>
<dbReference type="AlphaFoldDB" id="X0XCI3"/>
<dbReference type="EMBL" id="BARS01043591">
    <property type="protein sequence ID" value="GAG40800.1"/>
    <property type="molecule type" value="Genomic_DNA"/>
</dbReference>
<sequence>MPLAVAFTIVMLAACCRALTVTPLVDTDLQTPSTAVLSEDGSTLYVADLNAHCFHTVD</sequence>
<proteinExistence type="predicted"/>
<name>X0XCI3_9ZZZZ</name>
<comment type="caution">
    <text evidence="1">The sequence shown here is derived from an EMBL/GenBank/DDBJ whole genome shotgun (WGS) entry which is preliminary data.</text>
</comment>
<feature type="non-terminal residue" evidence="1">
    <location>
        <position position="58"/>
    </location>
</feature>
<gene>
    <name evidence="1" type="ORF">S01H1_65967</name>
</gene>
<protein>
    <submittedName>
        <fullName evidence="1">Uncharacterized protein</fullName>
    </submittedName>
</protein>
<evidence type="ECO:0000313" key="1">
    <source>
        <dbReference type="EMBL" id="GAG40800.1"/>
    </source>
</evidence>
<reference evidence="1" key="1">
    <citation type="journal article" date="2014" name="Front. Microbiol.">
        <title>High frequency of phylogenetically diverse reductive dehalogenase-homologous genes in deep subseafloor sedimentary metagenomes.</title>
        <authorList>
            <person name="Kawai M."/>
            <person name="Futagami T."/>
            <person name="Toyoda A."/>
            <person name="Takaki Y."/>
            <person name="Nishi S."/>
            <person name="Hori S."/>
            <person name="Arai W."/>
            <person name="Tsubouchi T."/>
            <person name="Morono Y."/>
            <person name="Uchiyama I."/>
            <person name="Ito T."/>
            <person name="Fujiyama A."/>
            <person name="Inagaki F."/>
            <person name="Takami H."/>
        </authorList>
    </citation>
    <scope>NUCLEOTIDE SEQUENCE</scope>
    <source>
        <strain evidence="1">Expedition CK06-06</strain>
    </source>
</reference>